<dbReference type="PRINTS" id="PR00987">
    <property type="entry name" value="TRNASYNTHGLU"/>
</dbReference>
<evidence type="ECO:0000313" key="10">
    <source>
        <dbReference type="EMBL" id="MBP2025435.1"/>
    </source>
</evidence>
<evidence type="ECO:0000256" key="5">
    <source>
        <dbReference type="ARBA" id="ARBA00022917"/>
    </source>
</evidence>
<gene>
    <name evidence="7" type="primary">gltX</name>
    <name evidence="10" type="ORF">J2Z71_000965</name>
</gene>
<dbReference type="Pfam" id="PF19269">
    <property type="entry name" value="Anticodon_2"/>
    <property type="match status" value="1"/>
</dbReference>
<dbReference type="InterPro" id="IPR020058">
    <property type="entry name" value="Glu/Gln-tRNA-synth_Ib_cat-dom"/>
</dbReference>
<dbReference type="InterPro" id="IPR008925">
    <property type="entry name" value="aa_tRNA-synth_I_cd-bd_sf"/>
</dbReference>
<dbReference type="EC" id="6.1.1.17" evidence="7"/>
<keyword evidence="3 7" id="KW-0547">Nucleotide-binding</keyword>
<keyword evidence="4 7" id="KW-0067">ATP-binding</keyword>
<dbReference type="PANTHER" id="PTHR43311">
    <property type="entry name" value="GLUTAMATE--TRNA LIGASE"/>
    <property type="match status" value="1"/>
</dbReference>
<dbReference type="GO" id="GO:0004818">
    <property type="term" value="F:glutamate-tRNA ligase activity"/>
    <property type="evidence" value="ECO:0007669"/>
    <property type="project" value="UniProtKB-EC"/>
</dbReference>
<comment type="catalytic activity">
    <reaction evidence="7">
        <text>tRNA(Glu) + L-glutamate + ATP = L-glutamyl-tRNA(Glu) + AMP + diphosphate</text>
        <dbReference type="Rhea" id="RHEA:23540"/>
        <dbReference type="Rhea" id="RHEA-COMP:9663"/>
        <dbReference type="Rhea" id="RHEA-COMP:9680"/>
        <dbReference type="ChEBI" id="CHEBI:29985"/>
        <dbReference type="ChEBI" id="CHEBI:30616"/>
        <dbReference type="ChEBI" id="CHEBI:33019"/>
        <dbReference type="ChEBI" id="CHEBI:78442"/>
        <dbReference type="ChEBI" id="CHEBI:78520"/>
        <dbReference type="ChEBI" id="CHEBI:456215"/>
        <dbReference type="EC" id="6.1.1.17"/>
    </reaction>
</comment>
<comment type="caution">
    <text evidence="10">The sequence shown here is derived from an EMBL/GenBank/DDBJ whole genome shotgun (WGS) entry which is preliminary data.</text>
</comment>
<dbReference type="Gene3D" id="1.10.10.350">
    <property type="match status" value="1"/>
</dbReference>
<evidence type="ECO:0000256" key="1">
    <source>
        <dbReference type="ARBA" id="ARBA00007894"/>
    </source>
</evidence>
<dbReference type="PANTHER" id="PTHR43311:SF2">
    <property type="entry name" value="GLUTAMATE--TRNA LIGASE, MITOCHONDRIAL-RELATED"/>
    <property type="match status" value="1"/>
</dbReference>
<comment type="subunit">
    <text evidence="7">Monomer.</text>
</comment>
<evidence type="ECO:0000313" key="11">
    <source>
        <dbReference type="Proteomes" id="UP001519306"/>
    </source>
</evidence>
<sequence length="550" mass="64644">MDYKKLSELLFPHIDNTVDFYEEKFPKRDVEDNAAITRLGPSPTGFIHLGNLYGAFVDERLAHQSNGVMILRIEDTDDKRKVDGAEEIIINSLKYFDINFDEGVSLDGEKGSYGPYHQSNRKEIYETFAKELVKMGRAYPSFTTEEELDEIRKKQIENNLTTGYYGEFAVDRDLSFEEIEEKLNNNTPWTLRLKSMGNPEETIEVFDGIRGSVTTHPNNMDIVILKQNNIPTYHFAHVVDDHLMRITHVVRGEEWLSTLPIHLELFKAFNWEHPIYCHTAHMMKMDNGNKRKLSKRKDPELSLEYYQKLGYFKEALLEYLMTILNSDFEEWRMKNKEKSIYEFNFELSKMSGSGALFDMNKLDDVSKDVLVNMDIDDVVDFFMNWAKNFEKEKYEVLKDYKDDIKRLFSIGRSGKKPRKDLIYASQMFDFISYYFDEFFDEYEDLPENVSKEMAIVLLKEYSETFSIEDDNGQWFDKIREISEKHNFAVKMKDYKKNPQDYNGSVADVSTVIRLAITGSINSPDIYEIGQIMGLEKTNKRIERYINYLDK</sequence>
<dbReference type="InterPro" id="IPR004527">
    <property type="entry name" value="Glu-tRNA-ligase_bac/mito"/>
</dbReference>
<evidence type="ECO:0000256" key="7">
    <source>
        <dbReference type="HAMAP-Rule" id="MF_00022"/>
    </source>
</evidence>
<dbReference type="InterPro" id="IPR000924">
    <property type="entry name" value="Glu/Gln-tRNA-synth"/>
</dbReference>
<feature type="domain" description="Glutamyl/glutaminyl-tRNA synthetase class Ib catalytic" evidence="8">
    <location>
        <begin position="37"/>
        <end position="363"/>
    </location>
</feature>
<keyword evidence="2 7" id="KW-0436">Ligase</keyword>
<keyword evidence="7" id="KW-0963">Cytoplasm</keyword>
<feature type="short sequence motif" description="'HIGH' region" evidence="7">
    <location>
        <begin position="41"/>
        <end position="51"/>
    </location>
</feature>
<comment type="function">
    <text evidence="7">Catalyzes the attachment of glutamate to tRNA(Glu) in a two-step reaction: glutamate is first activated by ATP to form Glu-AMP and then transferred to the acceptor end of tRNA(Glu).</text>
</comment>
<evidence type="ECO:0000256" key="3">
    <source>
        <dbReference type="ARBA" id="ARBA00022741"/>
    </source>
</evidence>
<evidence type="ECO:0000256" key="6">
    <source>
        <dbReference type="ARBA" id="ARBA00023146"/>
    </source>
</evidence>
<dbReference type="InterPro" id="IPR001412">
    <property type="entry name" value="aa-tRNA-synth_I_CS"/>
</dbReference>
<evidence type="ECO:0000259" key="8">
    <source>
        <dbReference type="Pfam" id="PF00749"/>
    </source>
</evidence>
<dbReference type="NCBIfam" id="TIGR00464">
    <property type="entry name" value="gltX_bact"/>
    <property type="match status" value="1"/>
</dbReference>
<dbReference type="SUPFAM" id="SSF52374">
    <property type="entry name" value="Nucleotidylyl transferase"/>
    <property type="match status" value="1"/>
</dbReference>
<protein>
    <recommendedName>
        <fullName evidence="7">Glutamate--tRNA ligase</fullName>
        <ecNumber evidence="7">6.1.1.17</ecNumber>
    </recommendedName>
    <alternativeName>
        <fullName evidence="7">Glutamyl-tRNA synthetase</fullName>
        <shortName evidence="7">GluRS</shortName>
    </alternativeName>
</protein>
<organism evidence="10 11">
    <name type="scientific">Peptoniphilus stercorisuis</name>
    <dbReference type="NCBI Taxonomy" id="1436965"/>
    <lineage>
        <taxon>Bacteria</taxon>
        <taxon>Bacillati</taxon>
        <taxon>Bacillota</taxon>
        <taxon>Tissierellia</taxon>
        <taxon>Tissierellales</taxon>
        <taxon>Peptoniphilaceae</taxon>
        <taxon>Peptoniphilus</taxon>
    </lineage>
</organism>
<name>A0ABS4KCD8_9FIRM</name>
<reference evidence="10 11" key="1">
    <citation type="submission" date="2021-03" db="EMBL/GenBank/DDBJ databases">
        <title>Genomic Encyclopedia of Type Strains, Phase IV (KMG-IV): sequencing the most valuable type-strain genomes for metagenomic binning, comparative biology and taxonomic classification.</title>
        <authorList>
            <person name="Goeker M."/>
        </authorList>
    </citation>
    <scope>NUCLEOTIDE SEQUENCE [LARGE SCALE GENOMIC DNA]</scope>
    <source>
        <strain evidence="10 11">DSM 27563</strain>
    </source>
</reference>
<dbReference type="InterPro" id="IPR045462">
    <property type="entry name" value="aa-tRNA-synth_I_cd-bd"/>
</dbReference>
<feature type="binding site" evidence="7">
    <location>
        <position position="295"/>
    </location>
    <ligand>
        <name>ATP</name>
        <dbReference type="ChEBI" id="CHEBI:30616"/>
    </ligand>
</feature>
<comment type="subcellular location">
    <subcellularLocation>
        <location evidence="7">Cytoplasm</location>
    </subcellularLocation>
</comment>
<dbReference type="Gene3D" id="3.40.50.620">
    <property type="entry name" value="HUPs"/>
    <property type="match status" value="1"/>
</dbReference>
<evidence type="ECO:0000256" key="4">
    <source>
        <dbReference type="ARBA" id="ARBA00022840"/>
    </source>
</evidence>
<evidence type="ECO:0000259" key="9">
    <source>
        <dbReference type="Pfam" id="PF19269"/>
    </source>
</evidence>
<dbReference type="SUPFAM" id="SSF48163">
    <property type="entry name" value="An anticodon-binding domain of class I aminoacyl-tRNA synthetases"/>
    <property type="match status" value="1"/>
</dbReference>
<keyword evidence="11" id="KW-1185">Reference proteome</keyword>
<keyword evidence="6 7" id="KW-0030">Aminoacyl-tRNA synthetase</keyword>
<dbReference type="InterPro" id="IPR049940">
    <property type="entry name" value="GluQ/Sye"/>
</dbReference>
<comment type="caution">
    <text evidence="7">Lacks conserved residue(s) required for the propagation of feature annotation.</text>
</comment>
<dbReference type="InterPro" id="IPR020751">
    <property type="entry name" value="aa-tRNA-synth_I_codon-bd_sub2"/>
</dbReference>
<dbReference type="Proteomes" id="UP001519306">
    <property type="component" value="Unassembled WGS sequence"/>
</dbReference>
<keyword evidence="5 7" id="KW-0648">Protein biosynthesis</keyword>
<feature type="short sequence motif" description="'KMSKS' region" evidence="7">
    <location>
        <begin position="292"/>
        <end position="296"/>
    </location>
</feature>
<proteinExistence type="inferred from homology"/>
<dbReference type="PROSITE" id="PS00178">
    <property type="entry name" value="AA_TRNA_LIGASE_I"/>
    <property type="match status" value="1"/>
</dbReference>
<feature type="domain" description="Aminoacyl-tRNA synthetase class I anticodon-binding" evidence="9">
    <location>
        <begin position="505"/>
        <end position="545"/>
    </location>
</feature>
<dbReference type="EMBL" id="JAGGLJ010000007">
    <property type="protein sequence ID" value="MBP2025435.1"/>
    <property type="molecule type" value="Genomic_DNA"/>
</dbReference>
<dbReference type="HAMAP" id="MF_00022">
    <property type="entry name" value="Glu_tRNA_synth_type1"/>
    <property type="match status" value="1"/>
</dbReference>
<dbReference type="Pfam" id="PF00749">
    <property type="entry name" value="tRNA-synt_1c"/>
    <property type="match status" value="1"/>
</dbReference>
<dbReference type="InterPro" id="IPR014729">
    <property type="entry name" value="Rossmann-like_a/b/a_fold"/>
</dbReference>
<evidence type="ECO:0000256" key="2">
    <source>
        <dbReference type="ARBA" id="ARBA00022598"/>
    </source>
</evidence>
<comment type="similarity">
    <text evidence="1 7">Belongs to the class-I aminoacyl-tRNA synthetase family. Glutamate--tRNA ligase type 1 subfamily.</text>
</comment>
<accession>A0ABS4KCD8</accession>
<dbReference type="RefSeq" id="WP_210060725.1">
    <property type="nucleotide sequence ID" value="NZ_JAGGLJ010000007.1"/>
</dbReference>